<evidence type="ECO:0000313" key="6">
    <source>
        <dbReference type="EMBL" id="OAN48164.1"/>
    </source>
</evidence>
<dbReference type="PANTHER" id="PTHR42792:SF2">
    <property type="entry name" value="FLAGELLIN"/>
    <property type="match status" value="1"/>
</dbReference>
<organism evidence="6 7">
    <name type="scientific">Paramagnetospirillum marisnigri</name>
    <dbReference type="NCBI Taxonomy" id="1285242"/>
    <lineage>
        <taxon>Bacteria</taxon>
        <taxon>Pseudomonadati</taxon>
        <taxon>Pseudomonadota</taxon>
        <taxon>Alphaproteobacteria</taxon>
        <taxon>Rhodospirillales</taxon>
        <taxon>Magnetospirillaceae</taxon>
        <taxon>Paramagnetospirillum</taxon>
    </lineage>
</organism>
<dbReference type="Pfam" id="PF00700">
    <property type="entry name" value="Flagellin_C"/>
    <property type="match status" value="1"/>
</dbReference>
<evidence type="ECO:0000256" key="1">
    <source>
        <dbReference type="ARBA" id="ARBA00005709"/>
    </source>
</evidence>
<dbReference type="Gene3D" id="1.20.1330.10">
    <property type="entry name" value="f41 fragment of flagellin, N-terminal domain"/>
    <property type="match status" value="1"/>
</dbReference>
<comment type="caution">
    <text evidence="6">The sequence shown here is derived from an EMBL/GenBank/DDBJ whole genome shotgun (WGS) entry which is preliminary data.</text>
</comment>
<feature type="domain" description="Flagellin N-terminal" evidence="4">
    <location>
        <begin position="12"/>
        <end position="138"/>
    </location>
</feature>
<evidence type="ECO:0000313" key="7">
    <source>
        <dbReference type="Proteomes" id="UP000078428"/>
    </source>
</evidence>
<feature type="domain" description="Flagellin C-terminal" evidence="5">
    <location>
        <begin position="213"/>
        <end position="296"/>
    </location>
</feature>
<dbReference type="PANTHER" id="PTHR42792">
    <property type="entry name" value="FLAGELLIN"/>
    <property type="match status" value="1"/>
</dbReference>
<dbReference type="OrthoDB" id="9808068at2"/>
<keyword evidence="7" id="KW-1185">Reference proteome</keyword>
<dbReference type="STRING" id="1285242.A6A04_05280"/>
<evidence type="ECO:0000259" key="4">
    <source>
        <dbReference type="Pfam" id="PF00669"/>
    </source>
</evidence>
<dbReference type="EMBL" id="LWQT01000077">
    <property type="protein sequence ID" value="OAN48164.1"/>
    <property type="molecule type" value="Genomic_DNA"/>
</dbReference>
<proteinExistence type="inferred from homology"/>
<dbReference type="Pfam" id="PF00669">
    <property type="entry name" value="Flagellin_N"/>
    <property type="match status" value="1"/>
</dbReference>
<comment type="subcellular location">
    <subcellularLocation>
        <location evidence="3">Secreted</location>
    </subcellularLocation>
    <subcellularLocation>
        <location evidence="3">Bacterial flagellum</location>
    </subcellularLocation>
</comment>
<dbReference type="GO" id="GO:0005576">
    <property type="term" value="C:extracellular region"/>
    <property type="evidence" value="ECO:0007669"/>
    <property type="project" value="UniProtKB-SubCell"/>
</dbReference>
<evidence type="ECO:0000259" key="5">
    <source>
        <dbReference type="Pfam" id="PF00700"/>
    </source>
</evidence>
<dbReference type="AlphaFoldDB" id="A0A178MJH6"/>
<keyword evidence="3" id="KW-0964">Secreted</keyword>
<dbReference type="InterPro" id="IPR001492">
    <property type="entry name" value="Flagellin"/>
</dbReference>
<sequence>MADVTLSATIRNNLLSLQNTGDLVARTNTRLSTGKNVSSAIDDAVAFFQDKSLKDRAGDMSTRKSEIDQGISNLSTALNAVTKVENLMVQMKGIVLSAKSASEADRKTLGDQLNTLASQMNYLANDASYQGLNLINATASNIKVQFSEKTANVLQVDGANVTVSGGLVMTAFTLGASVIATSAGISRIAGVSMFAGFSSVSSSVSVFDAYIAMFESGITSVRTTAKTLGANVALLQTRLDFTKEYINTLKIGGDKLVLTDLNEEGANLVSLQTRQQLGIQALSGAAQAEQGVLSLFR</sequence>
<dbReference type="InterPro" id="IPR046358">
    <property type="entry name" value="Flagellin_C"/>
</dbReference>
<keyword evidence="2 3" id="KW-0975">Bacterial flagellum</keyword>
<gene>
    <name evidence="6" type="ORF">A6A04_05280</name>
</gene>
<reference evidence="6 7" key="1">
    <citation type="submission" date="2016-04" db="EMBL/GenBank/DDBJ databases">
        <title>Draft genome sequence of freshwater magnetotactic bacteria Magnetospirillum marisnigri SP-1 and Magnetospirillum moscoviense BB-1.</title>
        <authorList>
            <person name="Koziaeva V."/>
            <person name="Dziuba M.V."/>
            <person name="Ivanov T.M."/>
            <person name="Kuznetsov B."/>
            <person name="Grouzdev D.S."/>
        </authorList>
    </citation>
    <scope>NUCLEOTIDE SEQUENCE [LARGE SCALE GENOMIC DNA]</scope>
    <source>
        <strain evidence="6 7">SP-1</strain>
    </source>
</reference>
<comment type="similarity">
    <text evidence="1 3">Belongs to the bacterial flagellin family.</text>
</comment>
<dbReference type="RefSeq" id="WP_068494439.1">
    <property type="nucleotide sequence ID" value="NZ_LWQT01000077.1"/>
</dbReference>
<evidence type="ECO:0000256" key="2">
    <source>
        <dbReference type="ARBA" id="ARBA00023143"/>
    </source>
</evidence>
<evidence type="ECO:0000256" key="3">
    <source>
        <dbReference type="RuleBase" id="RU362073"/>
    </source>
</evidence>
<name>A0A178MJH6_9PROT</name>
<dbReference type="Proteomes" id="UP000078428">
    <property type="component" value="Unassembled WGS sequence"/>
</dbReference>
<dbReference type="GO" id="GO:0005198">
    <property type="term" value="F:structural molecule activity"/>
    <property type="evidence" value="ECO:0007669"/>
    <property type="project" value="UniProtKB-UniRule"/>
</dbReference>
<comment type="function">
    <text evidence="3">Flagellin is the subunit protein which polymerizes to form the filaments of bacterial flagella.</text>
</comment>
<accession>A0A178MJH6</accession>
<dbReference type="InterPro" id="IPR001029">
    <property type="entry name" value="Flagellin_N"/>
</dbReference>
<dbReference type="GO" id="GO:0009288">
    <property type="term" value="C:bacterial-type flagellum"/>
    <property type="evidence" value="ECO:0007669"/>
    <property type="project" value="UniProtKB-SubCell"/>
</dbReference>
<protein>
    <recommendedName>
        <fullName evidence="3">Flagellin</fullName>
    </recommendedName>
</protein>
<dbReference type="SUPFAM" id="SSF64518">
    <property type="entry name" value="Phase 1 flagellin"/>
    <property type="match status" value="1"/>
</dbReference>